<dbReference type="InterPro" id="IPR045851">
    <property type="entry name" value="AMP-bd_C_sf"/>
</dbReference>
<accession>H8N208</accession>
<dbReference type="GO" id="GO:0006631">
    <property type="term" value="P:fatty acid metabolic process"/>
    <property type="evidence" value="ECO:0007669"/>
    <property type="project" value="UniProtKB-KW"/>
</dbReference>
<feature type="domain" description="Carrier" evidence="9">
    <location>
        <begin position="1672"/>
        <end position="1747"/>
    </location>
</feature>
<feature type="domain" description="Carrier" evidence="9">
    <location>
        <begin position="610"/>
        <end position="684"/>
    </location>
</feature>
<comment type="cofactor">
    <cofactor evidence="1">
        <name>pantetheine 4'-phosphate</name>
        <dbReference type="ChEBI" id="CHEBI:47942"/>
    </cofactor>
</comment>
<dbReference type="Pfam" id="PF00501">
    <property type="entry name" value="AMP-binding"/>
    <property type="match status" value="5"/>
</dbReference>
<dbReference type="CDD" id="cd19534">
    <property type="entry name" value="E_NRPS"/>
    <property type="match status" value="1"/>
</dbReference>
<dbReference type="Gene3D" id="3.40.50.980">
    <property type="match status" value="8"/>
</dbReference>
<dbReference type="eggNOG" id="COG0318">
    <property type="taxonomic scope" value="Bacteria"/>
</dbReference>
<evidence type="ECO:0000313" key="10">
    <source>
        <dbReference type="EMBL" id="AFE09205.1"/>
    </source>
</evidence>
<dbReference type="KEGG" id="ccx:COCOR_04396"/>
<dbReference type="Proteomes" id="UP000007587">
    <property type="component" value="Chromosome"/>
</dbReference>
<dbReference type="PANTHER" id="PTHR45527:SF1">
    <property type="entry name" value="FATTY ACID SYNTHASE"/>
    <property type="match status" value="1"/>
</dbReference>
<dbReference type="InterPro" id="IPR020845">
    <property type="entry name" value="AMP-binding_CS"/>
</dbReference>
<keyword evidence="11" id="KW-1185">Reference proteome</keyword>
<dbReference type="InterPro" id="IPR042099">
    <property type="entry name" value="ANL_N_sf"/>
</dbReference>
<dbReference type="InterPro" id="IPR025110">
    <property type="entry name" value="AMP-bd_C"/>
</dbReference>
<dbReference type="Pfam" id="PF13193">
    <property type="entry name" value="AMP-binding_C"/>
    <property type="match status" value="4"/>
</dbReference>
<feature type="domain" description="Carrier" evidence="9">
    <location>
        <begin position="5300"/>
        <end position="5375"/>
    </location>
</feature>
<protein>
    <submittedName>
        <fullName evidence="10">Non-ribosomal peptide synthase</fullName>
    </submittedName>
</protein>
<dbReference type="FunFam" id="3.40.50.980:FF:000001">
    <property type="entry name" value="Non-ribosomal peptide synthetase"/>
    <property type="match status" value="4"/>
</dbReference>
<dbReference type="FunFam" id="3.30.300.30:FF:000010">
    <property type="entry name" value="Enterobactin synthetase component F"/>
    <property type="match status" value="3"/>
</dbReference>
<proteinExistence type="inferred from homology"/>
<dbReference type="HOGENOM" id="CLU_000022_18_1_7"/>
<feature type="region of interest" description="Disordered" evidence="8">
    <location>
        <begin position="5376"/>
        <end position="5417"/>
    </location>
</feature>
<dbReference type="FunCoup" id="H8N208">
    <property type="interactions" value="40"/>
</dbReference>
<feature type="domain" description="Carrier" evidence="9">
    <location>
        <begin position="2727"/>
        <end position="2801"/>
    </location>
</feature>
<dbReference type="GO" id="GO:0031177">
    <property type="term" value="F:phosphopantetheine binding"/>
    <property type="evidence" value="ECO:0007669"/>
    <property type="project" value="InterPro"/>
</dbReference>
<dbReference type="NCBIfam" id="TIGR01720">
    <property type="entry name" value="NRPS-para261"/>
    <property type="match status" value="1"/>
</dbReference>
<keyword evidence="4" id="KW-0597">Phosphoprotein</keyword>
<dbReference type="NCBIfam" id="NF003417">
    <property type="entry name" value="PRK04813.1"/>
    <property type="match status" value="6"/>
</dbReference>
<dbReference type="Gene3D" id="3.30.300.30">
    <property type="match status" value="5"/>
</dbReference>
<dbReference type="EMBL" id="CP003389">
    <property type="protein sequence ID" value="AFE09205.1"/>
    <property type="molecule type" value="Genomic_DNA"/>
</dbReference>
<dbReference type="CDD" id="cd17652">
    <property type="entry name" value="A_NRPS_CmdD_like"/>
    <property type="match status" value="1"/>
</dbReference>
<dbReference type="GO" id="GO:0044550">
    <property type="term" value="P:secondary metabolite biosynthetic process"/>
    <property type="evidence" value="ECO:0007669"/>
    <property type="project" value="UniProtKB-ARBA"/>
</dbReference>
<keyword evidence="3" id="KW-0596">Phosphopantetheine</keyword>
<dbReference type="InterPro" id="IPR040097">
    <property type="entry name" value="FAAL/FAAC"/>
</dbReference>
<dbReference type="InterPro" id="IPR010071">
    <property type="entry name" value="AA_adenyl_dom"/>
</dbReference>
<dbReference type="FunFam" id="3.40.50.12780:FF:000013">
    <property type="entry name" value="Long-chain-fatty-acid--AMP ligase FadD32"/>
    <property type="match status" value="1"/>
</dbReference>
<dbReference type="FunFam" id="2.30.38.10:FF:000001">
    <property type="entry name" value="Non-ribosomal peptide synthetase PvdI"/>
    <property type="match status" value="2"/>
</dbReference>
<evidence type="ECO:0000313" key="11">
    <source>
        <dbReference type="Proteomes" id="UP000007587"/>
    </source>
</evidence>
<dbReference type="eggNOG" id="COG1020">
    <property type="taxonomic scope" value="Bacteria"/>
</dbReference>
<dbReference type="FunFam" id="1.10.1200.10:FF:000016">
    <property type="entry name" value="Non-ribosomal peptide synthase"/>
    <property type="match status" value="2"/>
</dbReference>
<feature type="compositionally biased region" description="Basic residues" evidence="8">
    <location>
        <begin position="5393"/>
        <end position="5404"/>
    </location>
</feature>
<reference evidence="10 11" key="1">
    <citation type="journal article" date="2012" name="J. Bacteriol.">
        <title>Complete Genome Sequence of the Fruiting Myxobacterium Corallococcus coralloides DSM 2259.</title>
        <authorList>
            <person name="Huntley S."/>
            <person name="Zhang Y."/>
            <person name="Treuner-Lange A."/>
            <person name="Kneip S."/>
            <person name="Sensen C.W."/>
            <person name="Sogaard-Andersen L."/>
        </authorList>
    </citation>
    <scope>NUCLEOTIDE SEQUENCE [LARGE SCALE GENOMIC DNA]</scope>
    <source>
        <strain evidence="11">ATCC 25202 / DSM 2259 / NBRC 100086 / M2</strain>
    </source>
</reference>
<dbReference type="RefSeq" id="WP_014397205.1">
    <property type="nucleotide sequence ID" value="NC_017030.1"/>
</dbReference>
<dbReference type="InterPro" id="IPR036736">
    <property type="entry name" value="ACP-like_sf"/>
</dbReference>
<dbReference type="InterPro" id="IPR001242">
    <property type="entry name" value="Condensation_dom"/>
</dbReference>
<dbReference type="CDD" id="cd19531">
    <property type="entry name" value="LCL_NRPS-like"/>
    <property type="match status" value="3"/>
</dbReference>
<dbReference type="InterPro" id="IPR010060">
    <property type="entry name" value="NRPS_synth"/>
</dbReference>
<dbReference type="PROSITE" id="PS00012">
    <property type="entry name" value="PHOSPHOPANTETHEINE"/>
    <property type="match status" value="3"/>
</dbReference>
<dbReference type="FunFam" id="3.40.50.12780:FF:000012">
    <property type="entry name" value="Non-ribosomal peptide synthetase"/>
    <property type="match status" value="3"/>
</dbReference>
<dbReference type="Gene3D" id="2.30.38.10">
    <property type="entry name" value="Luciferase, Domain 3"/>
    <property type="match status" value="4"/>
</dbReference>
<dbReference type="SUPFAM" id="SSF52777">
    <property type="entry name" value="CoA-dependent acyltransferases"/>
    <property type="match status" value="10"/>
</dbReference>
<dbReference type="FunFam" id="3.30.559.10:FF:000012">
    <property type="entry name" value="Non-ribosomal peptide synthetase"/>
    <property type="match status" value="3"/>
</dbReference>
<keyword evidence="6" id="KW-0276">Fatty acid metabolism</keyword>
<dbReference type="Gene3D" id="3.30.559.10">
    <property type="entry name" value="Chloramphenicol acetyltransferase-like domain"/>
    <property type="match status" value="5"/>
</dbReference>
<organism evidence="10 11">
    <name type="scientific">Corallococcus coralloides (strain ATCC 25202 / DSM 2259 / NBRC 100086 / M2)</name>
    <name type="common">Myxococcus coralloides</name>
    <dbReference type="NCBI Taxonomy" id="1144275"/>
    <lineage>
        <taxon>Bacteria</taxon>
        <taxon>Pseudomonadati</taxon>
        <taxon>Myxococcota</taxon>
        <taxon>Myxococcia</taxon>
        <taxon>Myxococcales</taxon>
        <taxon>Cystobacterineae</taxon>
        <taxon>Myxococcaceae</taxon>
        <taxon>Corallococcus</taxon>
    </lineage>
</organism>
<dbReference type="FunFam" id="1.10.1200.10:FF:000005">
    <property type="entry name" value="Nonribosomal peptide synthetase 1"/>
    <property type="match status" value="1"/>
</dbReference>
<keyword evidence="7" id="KW-0443">Lipid metabolism</keyword>
<evidence type="ECO:0000256" key="6">
    <source>
        <dbReference type="ARBA" id="ARBA00022832"/>
    </source>
</evidence>
<evidence type="ECO:0000256" key="3">
    <source>
        <dbReference type="ARBA" id="ARBA00022450"/>
    </source>
</evidence>
<dbReference type="OrthoDB" id="5349841at2"/>
<dbReference type="InterPro" id="IPR000873">
    <property type="entry name" value="AMP-dep_synth/lig_dom"/>
</dbReference>
<sequence length="5417" mass="587904">MSPASPRPSSFSVFAQHPPFQSLVELLRHRGADAAHASRYTFLGETGELEASWTHAELDLYARRIAGALAGVEPGARAVLLYPPGLDYIAGFFGCLYAGLVAVPAYPPDPSRLERTLPRLRAIIEDSRATVVLTTSFILSMKEFLTDQAPELNGLHWAATDALEPGAEDGWRPPVARPDTLAFLQYTSGSTGMPKGVMLTHGNLLHNLDAIHRSFRASADSVGVIWLPPYHDMGLIGGILEPLNGGFPVTLMSPLTFLRRPLVWLEAISQYKGTISGGPNFAFDLCARRISEEDRARLDLSSWEVAFCGAEPIRTETLERFNRTFGPQGFRAPSLYPCYGLAEGTLIATGVTQGAGASALTLEAEALARSRAVRVEPGTPGSRELVGCGRSMADQSMLIVDPEARTPRADGEVGEIWLRGPSIAQGYWQRPEQTEEAFQARLAGTGEGPFLRTGDLGFVVDGELYVTGRRKDLIILRGRNHYPQDLELTAERAHPAIRPGSGAAFSVDVAGEERLVQVHEVSLRDGVDLGPVLAAVRQALSEEHELQPHALLLVEPGSVPKTSSGKIQRRACRESFLDGSLRVVTQWKEGGALEAHADVQEDAAPGDTAESMGAWLRSRVAARLRVRPDEVSSTEPITRLGLDSLAAVELSHDIEKGLGIILPMEALLQGPTIAELAGRVLAHRAGSNRLAPPALKPRTREELPALSFAQQRLWFLDALVRGSPAYHIPVAVRLVGPLDVPALQHALDVLVRRHETLRTTFVSRDGVPAQRIHPDLPVTLEPVDVSGREDRAQETARLARVEAARSFDLETGPLMRALLVKEGEGEHVLVVVMHHIVSDGWSMGVMVREVGKAYEAKVKGEEWREAALDVQYADWAAWQREWLEGGALEEQLGWWKQQLAGAPAALELPTDKPRPVNPTFRAHNVDASLSRSLSEAVKGLARQEGVTPFMVLLAAWQLVLAKHAGQDDVSVGTPIAGRQRAETEGLIGFFVNTLVLRTRVESGASFRELLAQVRETTLGAYAHQDVPFEKLVEALQPARDLARHPLFQVMLAFQQDSLPELKLPGLALRAVPLDSGAVKFDLSLNLSETAEGFTGTLISSADLFHRASTERMVRHWHTLLEAATVQPGLRVDALPLLDEEARRSVLEAWPEERLEAGDDTCLHALFEAQAARVPDDVAVMGGGQSLTYRALDAGANQLAGALRAMGVGPDARVGLCVDRRADAMRGLLGILKAGGAYVPLDPANPGERLRLMLDEARVDVVVTIRELASRFDGHPGRLVLLDDGEAPFASFPSDAPPVRGAVPSNLAYVIFTSGSTGRPRSVGIEHRHIVRYVRGLVRRLDLAQGASFASVSTLAADLGHTALFPTLAQGGTLHLVDTETASDPAALGAYFARHGVEGLKIVPSHLRALLASESPERLLPRRWLVLGGESSDWALVDQVRSLVPGCAVFNHYGPTETTVGVLTLPASAQAREDRPVVVPLGRPLPEVRAYVLDAGLRPVPPGVAGGLYIAGGTVGRGYLGRPELTADRFIPSPFAKTPGERMYRTGDRARLGPDGAIVFLGREDDQLKVRGFRVEPGEVEAVLKQHPAIAEAVVVARDAGGGERRLVAYAVPATGGQLGPDLLKTFLEERLPSYLVPSAVVVLETLPLTANGKVERRALPEPAGFARAEPSAPGTPYEALLASVWAQVLGVSDVGPDDDFFERGGHSLLATRAVSRIRSVFQVDLPLRALFETPKLGALARRLEALSRTGADAVRPPVVPVPRDRPLPLSFAQQRLWFLDRMEPGNALYNVPAMLWLEGALDAEALERSLAEILLRHEVLRTTFHETPDGAVQRVAAAPARALTHVDLRDVAPDALEARAREWAREDASRPFDLVTGPPVRMALLTLRDDRHVLVLVMHHIVADGWSLGVLVRELGALYGAFTRGTASGLPALAVQYADHAVWQRGWLQGAVRDAQLSWWREQLQDAPRVLDLPLARHRPKVRTSQGAQAMHVLPRATAESVRQLALREGATPFMVMMAAFQALLHRYTGRTDLLVGTDIANRHHAETEALVGFFVNQVVLRTRPTPVLPFRALLGQVREAALGAYAHQDLPFEELVRDLNPERSLSASPLFQVKLIFQNARDAELALPGLSLRVESIDPGASKFDLTVAFSDTAEGLSGLWEYSTDLFDAVTVARMQEHLRTLLEGALSRPDGALETLPLLTEAERAHVLGTWNAATLPIGEPLRVHRRFEAAVEAFGDRPALRFEGQELSYRELEARSNALARHLRAQGVGLETRVGICLERSPELVVAMLATLKAGGAFVPLDPAYPSARLTFMLQDSAVPVVVTRSELADELPATGAHLVCLDEDAARLERLPGTPLEDAGAPGHLAYVIYTSGSTGRPKGTLLTHGGLCNTAVAVGRAHGVHPDSRVLQFASSSFDAGVCEVFSTLLSGACLVLAPKDALLPGPALERTLTEQAITTVTLTPSVLAQQSPEGLTRLETIISAGEACPPEVVRRWSPGRRFINAYGPTEITVCATLTDQPLSADRVTIGGPLANVRVYVLSPALLPVPPGVPGELYVGGAGVGRGYLGHPSLTAERFIPDPFSPEPGARMYRTGDRVRWLEVGALEFLGRSDSQVKVRGFRIELEEVEAVLGAQPGVQAAAATVREEASGVRRLVGYVVPFEGAAPDEASLREGLRRRLPEHMVPAAFVVLDALPLSPNGKVDRNALPALGGRPAREETPFVEPSTPAELLLASLWQQILRVERVGADDNFFELGGDSIISLQVVAQARRAGLAITPKQLFEHQKLRDLAAAATLDATPAVADAGPVSGTVPLTPIQRWFLEQGSPAPEHYNQAVLLGARESLDAGLVEAALRALWRHHDALRLRFTRACDGWSQQYGSPDEAVDFLVREDLSGLPEEAREARLEQVATRVQGSLDLGSGPLMRAVLFTMGTGQPARLLWVIHHLVVDGVSWRTLLEDFESAYLALRNGQAPALPPRTTSFKTWAERLEAYAATDAVAAEADVWRAQAHVPVEPLPLDGPGGENTVASARTVSVELDAETTRLLLREAPTAWRARVDELLLSAVARSLGQVLRVGRVRVTLEAHGRDVPLTGVDVSRTVGWFTAAYPVALDVAGRGSEGDLLRAVRDSVRTVSGRGASYGLLRHLCADDVSRDLGSQPAPPVAFNYLGQFDGLAAGLTLLEPASGSTGLSKAPGALRTEVLSVGARVLKERLRLEWTYSEHLHQRATIEALAGASLESVRALVSLRTTPDALRYTPADFPLAKLSADVLERILPPGEAVEDVYPLSPLQEGLLFHGILEPESGAYFEQVSCSFHAPLNAQAFHRAWQEAVATEPVLRTAFRWEGLERPRQVVLARAELPWRELDWRGLSPEEQEARLVQLRAEDRARGLDLTHAPLMRMSLIRTDARVHHLVWSFHHLLMDGWSVGLLLRRIFSLYEAFGQGRALPRSQGATFRDYIAWLQHQDLGRAERYWRDALAGFTQPTPLPEDRGAARANNSRMLRQLSLSGAVTSALQEFARQQQLTLNTLVQAAWGLMLGRFAGLEDVVFGATVSGRPPEIEGVESTVGLLINSLPVRVRMSGDAVLGPWLQAFQQRQAEQRQFEFSPLVEVQGWSGLSRGESLFEALLVFENYPLDSAVWEWARDLEVRGFAVSEWTNYPLTCVVVPGRELELKLVHDVGRFEPESADAMLRHVGMLLESFVSHAEARLDALPLLSAPERQQVLAWGQPRAPAFDREPNVHQCFEAWAARTPDAVAVKGEQASLTYGELNRRANQLAHHLRKQGVGPDVRVGLCVERSLEMLVGLLAILKAGAAYVPVDAKLPVERITWMLQAAGVRVLVTQAALADELRPVAEVQVLLDADATVIARESETALGVTVPADALAYVMFTSGSTGRPKGVSVPHRGITRLVRGADFIHFGPEEVFLQLAPIAFDASTLELWGALLNGATLVLAPPKALSLEETGALLRREGITTLWLTAALFEQMVLHQGDALARVKQVLAGGDVLPVERVREHLRRMAPGAVLVNGYGPTENTTFSTTYTLRAGDTVERSVPIGRPLTNSSAWVLNAGLRPVPPGMPGTLYVGGDGLAWGYLQRADLTAERFIPHPFSSEPGARLYDTGDRVRWLRDGTLEFLGRTDFQVKLRGFRVELGEIEAALRAHPAVRDAVVVVRTVAGDARLVGYVTARDGAHVDPWELRRMLRDRLPDYMVPQALVPLDAFPLTAHGKLAREALPLPETVGTEESASADGAPRTPTEQLLADIWASVLGVARVGRDDDFFELGGHSLLATRVVSRLHAVFPLKVPLRELFEHPTVASLGQWLDAALGAKSGSEAIARISSRARGEGEPLPLSFAQQRLWFLDQLTPGSAAYNIQAALRLKGPLEVNALEQAFTHVVQRHEALRTTFGSVEGRPFQRIASDTSFALRRVDVSGIRDRARETARVATEEAQRPFDLEAGPLMRALLVKEGEGEHVLVLVMHHIVSDGWSMGVMVREVGRAYEAKVKGTTAQEEPLEVQYADWAAWQREWLEGGALEEQLGWWRQRLAGAPAALELPTDKPRPVVPSSAGASLDVHLPRSLAGSVKALAKQEGVTPFMVLLAAWQVVLARHAGQDDVSVGTPIAGRQRVETEGLIGFFVNTLVLRTRVESGASFRELLAQVRETTLGAYAHQDVPFEKLVEALQPARDLARHPLFQVLFTLQNTPVTPWAVPGLSAAPYALARQASKFDLALSLTEQEDGFAGSVEYSTDLYEERTVRRWMEGFERMVRALVEKPEQRVGDVEWMGAEERRRVVEEWNRTGKTYGPKDECGHEAFEAVVDARPEAEAVRTEAGGVSYAEVEAKANQLAHHLKGQGVSPEVRVGLLVERSVEWVVGMLAVLKAGGAFVPVDVTLPAMRVGELLEESGVALVLTSQRFAALVPNPHTPVVLMDADAVQLAKHPTARPTKNMSPESMAYVLFTSGSTGKPKGVMVRHGGLANMAHAVAEAHGVKPEDRVLQYASPGFDASVAEVFSTLAAGASLCLAPREALMPGGALEATVKSLGATVVTLTPSVLGQVQDGGLEGIRTLISAGEAVPAALVRKWSEGRRMLNGYGPTEVTVCASVATSLSPERVTVGKPLGNVRLYVLDEAQRPVGVGVVGELYVGGAGLARGYLGQPALTAERFLPDGFSGEAGSRLYRTGDLVRWGEDGDVEYVGRRDGQVKVRGMRLEVGEVEGVLATHPAVKQAAVVAKKDATGTKLWAYVVGDVETAALREWLRERVPEHMVPTAYGTLEALPLTSSGKVDRAKLPALSADAMRTRAFVPPTTELERNLTALWQEVLGVERVGLEDRFFDLGGNSLLLVQLHSRMRGLLKVEVPLAELFQFSNIAALVARVQERSEQMDAPNEAAVEEEFAQRRARAGQRRKARQQVEVSTQEDADE</sequence>
<dbReference type="CDD" id="cd19543">
    <property type="entry name" value="DCL_NRPS"/>
    <property type="match status" value="1"/>
</dbReference>
<feature type="domain" description="Carrier" evidence="9">
    <location>
        <begin position="4250"/>
        <end position="4325"/>
    </location>
</feature>
<dbReference type="GO" id="GO:0005737">
    <property type="term" value="C:cytoplasm"/>
    <property type="evidence" value="ECO:0007669"/>
    <property type="project" value="TreeGrafter"/>
</dbReference>
<dbReference type="Pfam" id="PF23024">
    <property type="entry name" value="AMP-dom_DIP2-like"/>
    <property type="match status" value="1"/>
</dbReference>
<evidence type="ECO:0000256" key="7">
    <source>
        <dbReference type="ARBA" id="ARBA00023098"/>
    </source>
</evidence>
<dbReference type="Pfam" id="PF00668">
    <property type="entry name" value="Condensation"/>
    <property type="match status" value="5"/>
</dbReference>
<dbReference type="GO" id="GO:0008610">
    <property type="term" value="P:lipid biosynthetic process"/>
    <property type="evidence" value="ECO:0007669"/>
    <property type="project" value="InterPro"/>
</dbReference>
<dbReference type="NCBIfam" id="TIGR01733">
    <property type="entry name" value="AA-adenyl-dom"/>
    <property type="match status" value="4"/>
</dbReference>
<name>H8N208_CORCM</name>
<reference evidence="11" key="2">
    <citation type="submission" date="2012-03" db="EMBL/GenBank/DDBJ databases">
        <title>Genome sequence of the fruiting myxobacterium Corallococcus coralloides DSM 2259.</title>
        <authorList>
            <person name="Huntley S."/>
            <person name="Zhang Y."/>
            <person name="Treuner-Lange A."/>
            <person name="Sensen C.W."/>
            <person name="Sogaard-Andersen L."/>
        </authorList>
    </citation>
    <scope>NUCLEOTIDE SEQUENCE [LARGE SCALE GENOMIC DNA]</scope>
    <source>
        <strain evidence="11">ATCC 25202 / DSM 2259 / NBRC 100086 / M2</strain>
    </source>
</reference>
<evidence type="ECO:0000256" key="5">
    <source>
        <dbReference type="ARBA" id="ARBA00022737"/>
    </source>
</evidence>
<dbReference type="GO" id="GO:0072330">
    <property type="term" value="P:monocarboxylic acid biosynthetic process"/>
    <property type="evidence" value="ECO:0007669"/>
    <property type="project" value="UniProtKB-ARBA"/>
</dbReference>
<evidence type="ECO:0000259" key="9">
    <source>
        <dbReference type="PROSITE" id="PS50075"/>
    </source>
</evidence>
<gene>
    <name evidence="10" type="primary">lgrC2</name>
    <name evidence="10" type="ordered locus">COCOR_04396</name>
</gene>
<dbReference type="GO" id="GO:0003824">
    <property type="term" value="F:catalytic activity"/>
    <property type="evidence" value="ECO:0007669"/>
    <property type="project" value="InterPro"/>
</dbReference>
<dbReference type="GO" id="GO:0043041">
    <property type="term" value="P:amino acid activation for nonribosomal peptide biosynthetic process"/>
    <property type="evidence" value="ECO:0007669"/>
    <property type="project" value="TreeGrafter"/>
</dbReference>
<evidence type="ECO:0000256" key="2">
    <source>
        <dbReference type="ARBA" id="ARBA00006432"/>
    </source>
</evidence>
<dbReference type="CDD" id="cd05930">
    <property type="entry name" value="A_NRPS"/>
    <property type="match status" value="2"/>
</dbReference>
<dbReference type="SUPFAM" id="SSF56801">
    <property type="entry name" value="Acetyl-CoA synthetase-like"/>
    <property type="match status" value="5"/>
</dbReference>
<evidence type="ECO:0000256" key="8">
    <source>
        <dbReference type="SAM" id="MobiDB-lite"/>
    </source>
</evidence>
<dbReference type="Gene3D" id="1.10.1200.10">
    <property type="entry name" value="ACP-like"/>
    <property type="match status" value="5"/>
</dbReference>
<dbReference type="PROSITE" id="PS00455">
    <property type="entry name" value="AMP_BINDING"/>
    <property type="match status" value="5"/>
</dbReference>
<dbReference type="CDD" id="cd12117">
    <property type="entry name" value="A_NRPS_Srf_like"/>
    <property type="match status" value="1"/>
</dbReference>
<keyword evidence="5" id="KW-0677">Repeat</keyword>
<dbReference type="InterPro" id="IPR020806">
    <property type="entry name" value="PKS_PP-bd"/>
</dbReference>
<dbReference type="NCBIfam" id="NF004282">
    <property type="entry name" value="PRK05691.1"/>
    <property type="match status" value="3"/>
</dbReference>
<dbReference type="PANTHER" id="PTHR45527">
    <property type="entry name" value="NONRIBOSOMAL PEPTIDE SYNTHETASE"/>
    <property type="match status" value="1"/>
</dbReference>
<dbReference type="InterPro" id="IPR006162">
    <property type="entry name" value="Ppantetheine_attach_site"/>
</dbReference>
<dbReference type="Pfam" id="PF00550">
    <property type="entry name" value="PP-binding"/>
    <property type="match status" value="5"/>
</dbReference>
<dbReference type="PROSITE" id="PS50075">
    <property type="entry name" value="CARRIER"/>
    <property type="match status" value="5"/>
</dbReference>
<dbReference type="Gene3D" id="3.30.559.30">
    <property type="entry name" value="Nonribosomal peptide synthetase, condensation domain"/>
    <property type="match status" value="5"/>
</dbReference>
<dbReference type="STRING" id="1144275.COCOR_04396"/>
<dbReference type="SUPFAM" id="SSF47336">
    <property type="entry name" value="ACP-like"/>
    <property type="match status" value="5"/>
</dbReference>
<comment type="similarity">
    <text evidence="2">Belongs to the ATP-dependent AMP-binding enzyme family.</text>
</comment>
<dbReference type="SMART" id="SM00823">
    <property type="entry name" value="PKS_PP"/>
    <property type="match status" value="5"/>
</dbReference>
<dbReference type="GO" id="GO:0071766">
    <property type="term" value="P:Actinobacterium-type cell wall biogenesis"/>
    <property type="evidence" value="ECO:0007669"/>
    <property type="project" value="UniProtKB-ARBA"/>
</dbReference>
<evidence type="ECO:0000256" key="1">
    <source>
        <dbReference type="ARBA" id="ARBA00001957"/>
    </source>
</evidence>
<dbReference type="InParanoid" id="H8N208"/>
<dbReference type="InterPro" id="IPR023213">
    <property type="entry name" value="CAT-like_dom_sf"/>
</dbReference>
<dbReference type="CDD" id="cd05931">
    <property type="entry name" value="FAAL"/>
    <property type="match status" value="1"/>
</dbReference>
<evidence type="ECO:0000256" key="4">
    <source>
        <dbReference type="ARBA" id="ARBA00022553"/>
    </source>
</evidence>
<dbReference type="InterPro" id="IPR009081">
    <property type="entry name" value="PP-bd_ACP"/>
</dbReference>
<dbReference type="Gene3D" id="3.40.50.12780">
    <property type="entry name" value="N-terminal domain of ligase-like"/>
    <property type="match status" value="1"/>
</dbReference>